<dbReference type="Pfam" id="PF00954">
    <property type="entry name" value="S_locus_glycop"/>
    <property type="match status" value="1"/>
</dbReference>
<dbReference type="Gene3D" id="1.10.510.10">
    <property type="entry name" value="Transferase(Phosphotransferase) domain 1"/>
    <property type="match status" value="1"/>
</dbReference>
<dbReference type="GO" id="GO:0004674">
    <property type="term" value="F:protein serine/threonine kinase activity"/>
    <property type="evidence" value="ECO:0007669"/>
    <property type="project" value="UniProtKB-KW"/>
</dbReference>
<evidence type="ECO:0000256" key="13">
    <source>
        <dbReference type="PIRNR" id="PIRNR000641"/>
    </source>
</evidence>
<feature type="compositionally biased region" description="Polar residues" evidence="16">
    <location>
        <begin position="832"/>
        <end position="842"/>
    </location>
</feature>
<proteinExistence type="inferred from homology"/>
<keyword evidence="17" id="KW-0812">Transmembrane</keyword>
<dbReference type="PROSITE" id="PS00107">
    <property type="entry name" value="PROTEIN_KINASE_ATP"/>
    <property type="match status" value="1"/>
</dbReference>
<evidence type="ECO:0000259" key="18">
    <source>
        <dbReference type="PROSITE" id="PS50011"/>
    </source>
</evidence>
<comment type="caution">
    <text evidence="22">The sequence shown here is derived from an EMBL/GenBank/DDBJ whole genome shotgun (WGS) entry which is preliminary data.</text>
</comment>
<dbReference type="InterPro" id="IPR003609">
    <property type="entry name" value="Pan_app"/>
</dbReference>
<dbReference type="GO" id="GO:0005524">
    <property type="term" value="F:ATP binding"/>
    <property type="evidence" value="ECO:0007669"/>
    <property type="project" value="UniProtKB-UniRule"/>
</dbReference>
<dbReference type="SMART" id="SM00473">
    <property type="entry name" value="PAN_AP"/>
    <property type="match status" value="1"/>
</dbReference>
<dbReference type="InterPro" id="IPR036426">
    <property type="entry name" value="Bulb-type_lectin_dom_sf"/>
</dbReference>
<dbReference type="PROSITE" id="PS00108">
    <property type="entry name" value="PROTEIN_KINASE_ST"/>
    <property type="match status" value="1"/>
</dbReference>
<dbReference type="PROSITE" id="PS50927">
    <property type="entry name" value="BULB_LECTIN"/>
    <property type="match status" value="1"/>
</dbReference>
<dbReference type="EC" id="2.7.11.1" evidence="13"/>
<feature type="transmembrane region" description="Helical" evidence="17">
    <location>
        <begin position="21"/>
        <end position="39"/>
    </location>
</feature>
<evidence type="ECO:0000256" key="3">
    <source>
        <dbReference type="ARBA" id="ARBA00022527"/>
    </source>
</evidence>
<gene>
    <name evidence="22" type="ORF">RJT34_04306</name>
</gene>
<evidence type="ECO:0000259" key="19">
    <source>
        <dbReference type="PROSITE" id="PS50026"/>
    </source>
</evidence>
<evidence type="ECO:0000256" key="14">
    <source>
        <dbReference type="PROSITE-ProRule" id="PRU00076"/>
    </source>
</evidence>
<dbReference type="InterPro" id="IPR001245">
    <property type="entry name" value="Ser-Thr/Tyr_kinase_cat_dom"/>
</dbReference>
<feature type="region of interest" description="Disordered" evidence="16">
    <location>
        <begin position="821"/>
        <end position="842"/>
    </location>
</feature>
<dbReference type="InterPro" id="IPR017441">
    <property type="entry name" value="Protein_kinase_ATP_BS"/>
</dbReference>
<evidence type="ECO:0000256" key="8">
    <source>
        <dbReference type="ARBA" id="ARBA00022840"/>
    </source>
</evidence>
<evidence type="ECO:0000313" key="22">
    <source>
        <dbReference type="EMBL" id="KAK7319583.1"/>
    </source>
</evidence>
<evidence type="ECO:0000256" key="11">
    <source>
        <dbReference type="ARBA" id="ARBA00047899"/>
    </source>
</evidence>
<comment type="catalytic activity">
    <reaction evidence="12 13">
        <text>L-seryl-[protein] + ATP = O-phospho-L-seryl-[protein] + ADP + H(+)</text>
        <dbReference type="Rhea" id="RHEA:17989"/>
        <dbReference type="Rhea" id="RHEA-COMP:9863"/>
        <dbReference type="Rhea" id="RHEA-COMP:11604"/>
        <dbReference type="ChEBI" id="CHEBI:15378"/>
        <dbReference type="ChEBI" id="CHEBI:29999"/>
        <dbReference type="ChEBI" id="CHEBI:30616"/>
        <dbReference type="ChEBI" id="CHEBI:83421"/>
        <dbReference type="ChEBI" id="CHEBI:456216"/>
        <dbReference type="EC" id="2.7.11.1"/>
    </reaction>
</comment>
<comment type="catalytic activity">
    <reaction evidence="11 13">
        <text>L-threonyl-[protein] + ATP = O-phospho-L-threonyl-[protein] + ADP + H(+)</text>
        <dbReference type="Rhea" id="RHEA:46608"/>
        <dbReference type="Rhea" id="RHEA-COMP:11060"/>
        <dbReference type="Rhea" id="RHEA-COMP:11605"/>
        <dbReference type="ChEBI" id="CHEBI:15378"/>
        <dbReference type="ChEBI" id="CHEBI:30013"/>
        <dbReference type="ChEBI" id="CHEBI:30616"/>
        <dbReference type="ChEBI" id="CHEBI:61977"/>
        <dbReference type="ChEBI" id="CHEBI:456216"/>
        <dbReference type="EC" id="2.7.11.1"/>
    </reaction>
</comment>
<dbReference type="EMBL" id="JAYKXN010000001">
    <property type="protein sequence ID" value="KAK7319583.1"/>
    <property type="molecule type" value="Genomic_DNA"/>
</dbReference>
<dbReference type="InterPro" id="IPR000858">
    <property type="entry name" value="S_locus_glycoprot_dom"/>
</dbReference>
<organism evidence="22 23">
    <name type="scientific">Clitoria ternatea</name>
    <name type="common">Butterfly pea</name>
    <dbReference type="NCBI Taxonomy" id="43366"/>
    <lineage>
        <taxon>Eukaryota</taxon>
        <taxon>Viridiplantae</taxon>
        <taxon>Streptophyta</taxon>
        <taxon>Embryophyta</taxon>
        <taxon>Tracheophyta</taxon>
        <taxon>Spermatophyta</taxon>
        <taxon>Magnoliopsida</taxon>
        <taxon>eudicotyledons</taxon>
        <taxon>Gunneridae</taxon>
        <taxon>Pentapetalae</taxon>
        <taxon>rosids</taxon>
        <taxon>fabids</taxon>
        <taxon>Fabales</taxon>
        <taxon>Fabaceae</taxon>
        <taxon>Papilionoideae</taxon>
        <taxon>50 kb inversion clade</taxon>
        <taxon>NPAAA clade</taxon>
        <taxon>indigoferoid/millettioid clade</taxon>
        <taxon>Phaseoleae</taxon>
        <taxon>Clitoria</taxon>
    </lineage>
</organism>
<dbReference type="GO" id="GO:0005886">
    <property type="term" value="C:plasma membrane"/>
    <property type="evidence" value="ECO:0007669"/>
    <property type="project" value="UniProtKB-SubCell"/>
</dbReference>
<dbReference type="CDD" id="cd01098">
    <property type="entry name" value="PAN_AP_plant"/>
    <property type="match status" value="1"/>
</dbReference>
<dbReference type="PROSITE" id="PS50948">
    <property type="entry name" value="PAN"/>
    <property type="match status" value="1"/>
</dbReference>
<dbReference type="Gene3D" id="3.30.200.20">
    <property type="entry name" value="Phosphorylase Kinase, domain 1"/>
    <property type="match status" value="1"/>
</dbReference>
<feature type="domain" description="EGF-like" evidence="19">
    <location>
        <begin position="298"/>
        <end position="336"/>
    </location>
</feature>
<evidence type="ECO:0000256" key="16">
    <source>
        <dbReference type="SAM" id="MobiDB-lite"/>
    </source>
</evidence>
<evidence type="ECO:0000256" key="17">
    <source>
        <dbReference type="SAM" id="Phobius"/>
    </source>
</evidence>
<comment type="caution">
    <text evidence="14">Lacks conserved residue(s) required for the propagation of feature annotation.</text>
</comment>
<dbReference type="Pfam" id="PF07714">
    <property type="entry name" value="PK_Tyr_Ser-Thr"/>
    <property type="match status" value="1"/>
</dbReference>
<dbReference type="SUPFAM" id="SSF56112">
    <property type="entry name" value="Protein kinase-like (PK-like)"/>
    <property type="match status" value="1"/>
</dbReference>
<sequence>MHALCKNLHLLVMFKIHRHNIWLLNSFILLLSFSCFSGSDTISSNKALRDGELVVSKAKSFALGFFSPGKSSSRYVGIWYNNIPEKTVVWVANRDSPINDTSGVLSINPDGNLVLHHNYSTIPIWSTNVSTTQSNVIAQLSDLANLVLIQNNTKTVIWQSFDYPTDTLIQYLRIGFDRKSNKTWSLQSWKTDDDPGTGSYTLKFSTSGKPQMFLYNKNLPLWRGGSWNGELFMGIPNMKRDMFIFNVSFFEDENQVALSYNMFDKSIVTRIVVQQSGFFQVYTWDNQESQWNRYWSDPANQCDNYGTCGSNSNCDPLNFEDFKCTCMPGFEPKFPHDWYENRDGSGGCVRKPGASVCGHGEGFVKIEGLKIPDTSVAIENKELSLKECQVECLRNCSCSAYAVADVRNGGSGCLAWHGNLMDVQKLSDQGQDLFVRVDAVELANYYKKTKGVLGKKWMAAIVVTSVFASVILVSCVYYMRKMKTKGKMMQHLNPDSPREENDVQSNMHSNLPFFSFKMIMAATRNFDHENKLGQGGFGCVYKGCLHNGQEIAVKRLSKHSGQGTEEFKNEVTLLVKLQHRNLVRLLGCCFEKEERMLVYEYLPNKSLDFFIFDKKQSSSLTWGKRFEIILGIARGVLYLHQDSRLKIIHRDLKASNVLLDAAMIPKISDFGMARIFGEDQIQARTKRVVGTFGYMSPEYAMEGRYSTKSDVFSFGVLLLEIIAGKKITDSEIGGASPNLIGYVWILWTEESALDIVDSTLGHSYPPALVLRCIQIGLLCVQENIINRPSMSEVVFMLGNETPLCQPQKPAFLFNGSRNLQESSISGGGSSINELSETTISAR</sequence>
<dbReference type="PANTHER" id="PTHR27002:SF981">
    <property type="entry name" value="NON-SPECIFIC SERINE_THREONINE PROTEIN KINASE"/>
    <property type="match status" value="1"/>
</dbReference>
<evidence type="ECO:0000256" key="15">
    <source>
        <dbReference type="PROSITE-ProRule" id="PRU10141"/>
    </source>
</evidence>
<dbReference type="Proteomes" id="UP001359559">
    <property type="component" value="Unassembled WGS sequence"/>
</dbReference>
<evidence type="ECO:0000256" key="7">
    <source>
        <dbReference type="ARBA" id="ARBA00022777"/>
    </source>
</evidence>
<evidence type="ECO:0000256" key="2">
    <source>
        <dbReference type="ARBA" id="ARBA00022475"/>
    </source>
</evidence>
<evidence type="ECO:0000256" key="10">
    <source>
        <dbReference type="ARBA" id="ARBA00023180"/>
    </source>
</evidence>
<dbReference type="InterPro" id="IPR008271">
    <property type="entry name" value="Ser/Thr_kinase_AS"/>
</dbReference>
<dbReference type="InterPro" id="IPR011009">
    <property type="entry name" value="Kinase-like_dom_sf"/>
</dbReference>
<dbReference type="SMART" id="SM00108">
    <property type="entry name" value="B_lectin"/>
    <property type="match status" value="1"/>
</dbReference>
<dbReference type="PROSITE" id="PS51257">
    <property type="entry name" value="PROKAR_LIPOPROTEIN"/>
    <property type="match status" value="1"/>
</dbReference>
<keyword evidence="17" id="KW-0472">Membrane</keyword>
<accession>A0AAN9KNY3</accession>
<dbReference type="FunFam" id="1.10.510.10:FF:000060">
    <property type="entry name" value="G-type lectin S-receptor-like serine/threonine-protein kinase"/>
    <property type="match status" value="1"/>
</dbReference>
<dbReference type="GO" id="GO:0048544">
    <property type="term" value="P:recognition of pollen"/>
    <property type="evidence" value="ECO:0007669"/>
    <property type="project" value="InterPro"/>
</dbReference>
<dbReference type="PIRSF" id="PIRSF000641">
    <property type="entry name" value="SRK"/>
    <property type="match status" value="1"/>
</dbReference>
<dbReference type="Gene3D" id="3.50.4.10">
    <property type="entry name" value="Hepatocyte Growth Factor"/>
    <property type="match status" value="1"/>
</dbReference>
<dbReference type="InterPro" id="IPR024171">
    <property type="entry name" value="SRK-like_kinase"/>
</dbReference>
<dbReference type="AlphaFoldDB" id="A0AAN9KNY3"/>
<keyword evidence="8 13" id="KW-0067">ATP-binding</keyword>
<dbReference type="InterPro" id="IPR000742">
    <property type="entry name" value="EGF"/>
</dbReference>
<evidence type="ECO:0000259" key="21">
    <source>
        <dbReference type="PROSITE" id="PS50948"/>
    </source>
</evidence>
<keyword evidence="3 13" id="KW-0723">Serine/threonine-protein kinase</keyword>
<keyword evidence="2" id="KW-1003">Cell membrane</keyword>
<evidence type="ECO:0000256" key="1">
    <source>
        <dbReference type="ARBA" id="ARBA00004251"/>
    </source>
</evidence>
<dbReference type="Pfam" id="PF08276">
    <property type="entry name" value="PAN_2"/>
    <property type="match status" value="1"/>
</dbReference>
<keyword evidence="23" id="KW-1185">Reference proteome</keyword>
<evidence type="ECO:0000259" key="20">
    <source>
        <dbReference type="PROSITE" id="PS50927"/>
    </source>
</evidence>
<dbReference type="Pfam" id="PF01453">
    <property type="entry name" value="B_lectin"/>
    <property type="match status" value="1"/>
</dbReference>
<evidence type="ECO:0000256" key="6">
    <source>
        <dbReference type="ARBA" id="ARBA00022741"/>
    </source>
</evidence>
<keyword evidence="14" id="KW-0245">EGF-like domain</keyword>
<comment type="subcellular location">
    <subcellularLocation>
        <location evidence="1">Cell membrane</location>
        <topology evidence="1">Single-pass type I membrane protein</topology>
    </subcellularLocation>
</comment>
<keyword evidence="4 13" id="KW-0808">Transferase</keyword>
<dbReference type="PANTHER" id="PTHR27002">
    <property type="entry name" value="RECEPTOR-LIKE SERINE/THREONINE-PROTEIN KINASE SD1-8"/>
    <property type="match status" value="1"/>
</dbReference>
<protein>
    <recommendedName>
        <fullName evidence="13">Receptor-like serine/threonine-protein kinase</fullName>
        <ecNumber evidence="13">2.7.11.1</ecNumber>
    </recommendedName>
</protein>
<evidence type="ECO:0000313" key="23">
    <source>
        <dbReference type="Proteomes" id="UP001359559"/>
    </source>
</evidence>
<keyword evidence="17" id="KW-1133">Transmembrane helix</keyword>
<keyword evidence="5" id="KW-0732">Signal</keyword>
<dbReference type="CDD" id="cd14066">
    <property type="entry name" value="STKc_IRAK"/>
    <property type="match status" value="1"/>
</dbReference>
<feature type="domain" description="Apple" evidence="21">
    <location>
        <begin position="357"/>
        <end position="438"/>
    </location>
</feature>
<feature type="domain" description="Protein kinase" evidence="18">
    <location>
        <begin position="526"/>
        <end position="811"/>
    </location>
</feature>
<keyword evidence="7 13" id="KW-0418">Kinase</keyword>
<dbReference type="SUPFAM" id="SSF51110">
    <property type="entry name" value="alpha-D-mannose-specific plant lectins"/>
    <property type="match status" value="1"/>
</dbReference>
<reference evidence="22 23" key="1">
    <citation type="submission" date="2024-01" db="EMBL/GenBank/DDBJ databases">
        <title>The genomes of 5 underutilized Papilionoideae crops provide insights into root nodulation and disease resistance.</title>
        <authorList>
            <person name="Yuan L."/>
        </authorList>
    </citation>
    <scope>NUCLEOTIDE SEQUENCE [LARGE SCALE GENOMIC DNA]</scope>
    <source>
        <strain evidence="22">LY-2023</strain>
        <tissue evidence="22">Leaf</tissue>
    </source>
</reference>
<evidence type="ECO:0000256" key="12">
    <source>
        <dbReference type="ARBA" id="ARBA00048679"/>
    </source>
</evidence>
<dbReference type="PROSITE" id="PS50011">
    <property type="entry name" value="PROTEIN_KINASE_DOM"/>
    <property type="match status" value="1"/>
</dbReference>
<dbReference type="CDD" id="cd00028">
    <property type="entry name" value="B_lectin"/>
    <property type="match status" value="1"/>
</dbReference>
<keyword evidence="9" id="KW-1015">Disulfide bond</keyword>
<dbReference type="CDD" id="cd00054">
    <property type="entry name" value="EGF_CA"/>
    <property type="match status" value="1"/>
</dbReference>
<keyword evidence="6 13" id="KW-0547">Nucleotide-binding</keyword>
<dbReference type="Gene3D" id="2.90.10.10">
    <property type="entry name" value="Bulb-type lectin domain"/>
    <property type="match status" value="1"/>
</dbReference>
<feature type="domain" description="Bulb-type lectin" evidence="20">
    <location>
        <begin position="39"/>
        <end position="161"/>
    </location>
</feature>
<evidence type="ECO:0000256" key="5">
    <source>
        <dbReference type="ARBA" id="ARBA00022729"/>
    </source>
</evidence>
<dbReference type="FunFam" id="3.30.200.20:FF:000195">
    <property type="entry name" value="G-type lectin S-receptor-like serine/threonine-protein kinase"/>
    <property type="match status" value="1"/>
</dbReference>
<comment type="similarity">
    <text evidence="13">Belongs to the protein kinase superfamily. Ser/Thr protein kinase family.</text>
</comment>
<feature type="transmembrane region" description="Helical" evidence="17">
    <location>
        <begin position="457"/>
        <end position="479"/>
    </location>
</feature>
<dbReference type="FunFam" id="2.90.10.10:FF:000029">
    <property type="entry name" value="G-type lectin S-receptor-like serine/threonine-protein kinase"/>
    <property type="match status" value="1"/>
</dbReference>
<dbReference type="PROSITE" id="PS50026">
    <property type="entry name" value="EGF_3"/>
    <property type="match status" value="1"/>
</dbReference>
<name>A0AAN9KNY3_CLITE</name>
<dbReference type="InterPro" id="IPR001480">
    <property type="entry name" value="Bulb-type_lectin_dom"/>
</dbReference>
<feature type="binding site" evidence="15">
    <location>
        <position position="554"/>
    </location>
    <ligand>
        <name>ATP</name>
        <dbReference type="ChEBI" id="CHEBI:30616"/>
    </ligand>
</feature>
<dbReference type="SMART" id="SM00220">
    <property type="entry name" value="S_TKc"/>
    <property type="match status" value="1"/>
</dbReference>
<dbReference type="InterPro" id="IPR000719">
    <property type="entry name" value="Prot_kinase_dom"/>
</dbReference>
<evidence type="ECO:0000256" key="9">
    <source>
        <dbReference type="ARBA" id="ARBA00023157"/>
    </source>
</evidence>
<keyword evidence="10" id="KW-0325">Glycoprotein</keyword>
<evidence type="ECO:0000256" key="4">
    <source>
        <dbReference type="ARBA" id="ARBA00022679"/>
    </source>
</evidence>